<dbReference type="Gene3D" id="3.10.20.90">
    <property type="entry name" value="Phosphatidylinositol 3-kinase Catalytic Subunit, Chain A, domain 1"/>
    <property type="match status" value="1"/>
</dbReference>
<dbReference type="EMBL" id="JBFOLK010000006">
    <property type="protein sequence ID" value="KAL2506786.1"/>
    <property type="molecule type" value="Genomic_DNA"/>
</dbReference>
<evidence type="ECO:0000256" key="8">
    <source>
        <dbReference type="ARBA" id="ARBA00048679"/>
    </source>
</evidence>
<evidence type="ECO:0000256" key="3">
    <source>
        <dbReference type="ARBA" id="ARBA00022679"/>
    </source>
</evidence>
<evidence type="ECO:0000256" key="7">
    <source>
        <dbReference type="ARBA" id="ARBA00047899"/>
    </source>
</evidence>
<keyword evidence="5 10" id="KW-0418">Kinase</keyword>
<reference evidence="11" key="1">
    <citation type="submission" date="2024-07" db="EMBL/GenBank/DDBJ databases">
        <title>Two chromosome-level genome assemblies of Korean endemic species Abeliophyllum distichum and Forsythia ovata (Oleaceae).</title>
        <authorList>
            <person name="Jang H."/>
        </authorList>
    </citation>
    <scope>NUCLEOTIDE SEQUENCE [LARGE SCALE GENOMIC DNA]</scope>
</reference>
<dbReference type="GO" id="GO:0004674">
    <property type="term" value="F:protein serine/threonine kinase activity"/>
    <property type="evidence" value="ECO:0007669"/>
    <property type="project" value="UniProtKB-KW"/>
</dbReference>
<gene>
    <name evidence="10" type="ORF">Adt_22407</name>
</gene>
<dbReference type="Pfam" id="PF00069">
    <property type="entry name" value="Pkinase"/>
    <property type="match status" value="1"/>
</dbReference>
<accession>A0ABD1T2B5</accession>
<keyword evidence="4" id="KW-0547">Nucleotide-binding</keyword>
<evidence type="ECO:0000256" key="6">
    <source>
        <dbReference type="ARBA" id="ARBA00022840"/>
    </source>
</evidence>
<name>A0ABD1T2B5_9LAMI</name>
<dbReference type="InterPro" id="IPR050588">
    <property type="entry name" value="WNK_Ser-Thr_kinase"/>
</dbReference>
<dbReference type="InterPro" id="IPR008271">
    <property type="entry name" value="Ser/Thr_kinase_AS"/>
</dbReference>
<keyword evidence="2" id="KW-0723">Serine/threonine-protein kinase</keyword>
<dbReference type="Gene3D" id="3.30.200.20">
    <property type="entry name" value="Phosphorylase Kinase, domain 1"/>
    <property type="match status" value="1"/>
</dbReference>
<dbReference type="InterPro" id="IPR011009">
    <property type="entry name" value="Kinase-like_dom_sf"/>
</dbReference>
<protein>
    <recommendedName>
        <fullName evidence="1">non-specific serine/threonine protein kinase</fullName>
        <ecNumber evidence="1">2.7.11.1</ecNumber>
    </recommendedName>
</protein>
<dbReference type="PANTHER" id="PTHR13902">
    <property type="entry name" value="SERINE/THREONINE-PROTEIN KINASE WNK WITH NO LYSINE -RELATED"/>
    <property type="match status" value="1"/>
</dbReference>
<comment type="caution">
    <text evidence="10">The sequence shown here is derived from an EMBL/GenBank/DDBJ whole genome shotgun (WGS) entry which is preliminary data.</text>
</comment>
<dbReference type="PROSITE" id="PS50011">
    <property type="entry name" value="PROTEIN_KINASE_DOM"/>
    <property type="match status" value="1"/>
</dbReference>
<dbReference type="FunFam" id="3.30.200.20:FF:000075">
    <property type="entry name" value="Probable serine/threonine-protein kinase WNK1"/>
    <property type="match status" value="1"/>
</dbReference>
<evidence type="ECO:0000256" key="4">
    <source>
        <dbReference type="ARBA" id="ARBA00022741"/>
    </source>
</evidence>
<dbReference type="CDD" id="cd13983">
    <property type="entry name" value="STKc_WNK"/>
    <property type="match status" value="1"/>
</dbReference>
<evidence type="ECO:0000256" key="1">
    <source>
        <dbReference type="ARBA" id="ARBA00012513"/>
    </source>
</evidence>
<evidence type="ECO:0000313" key="11">
    <source>
        <dbReference type="Proteomes" id="UP001604336"/>
    </source>
</evidence>
<evidence type="ECO:0000256" key="5">
    <source>
        <dbReference type="ARBA" id="ARBA00022777"/>
    </source>
</evidence>
<keyword evidence="3" id="KW-0808">Transferase</keyword>
<dbReference type="Proteomes" id="UP001604336">
    <property type="component" value="Unassembled WGS sequence"/>
</dbReference>
<evidence type="ECO:0000256" key="2">
    <source>
        <dbReference type="ARBA" id="ARBA00022527"/>
    </source>
</evidence>
<dbReference type="Gene3D" id="1.10.510.10">
    <property type="entry name" value="Transferase(Phosphotransferase) domain 1"/>
    <property type="match status" value="1"/>
</dbReference>
<evidence type="ECO:0000313" key="10">
    <source>
        <dbReference type="EMBL" id="KAL2506786.1"/>
    </source>
</evidence>
<dbReference type="GO" id="GO:0005524">
    <property type="term" value="F:ATP binding"/>
    <property type="evidence" value="ECO:0007669"/>
    <property type="project" value="UniProtKB-KW"/>
</dbReference>
<comment type="catalytic activity">
    <reaction evidence="7">
        <text>L-threonyl-[protein] + ATP = O-phospho-L-threonyl-[protein] + ADP + H(+)</text>
        <dbReference type="Rhea" id="RHEA:46608"/>
        <dbReference type="Rhea" id="RHEA-COMP:11060"/>
        <dbReference type="Rhea" id="RHEA-COMP:11605"/>
        <dbReference type="ChEBI" id="CHEBI:15378"/>
        <dbReference type="ChEBI" id="CHEBI:30013"/>
        <dbReference type="ChEBI" id="CHEBI:30616"/>
        <dbReference type="ChEBI" id="CHEBI:61977"/>
        <dbReference type="ChEBI" id="CHEBI:456216"/>
        <dbReference type="EC" id="2.7.11.1"/>
    </reaction>
</comment>
<feature type="domain" description="Protein kinase" evidence="9">
    <location>
        <begin position="28"/>
        <end position="285"/>
    </location>
</feature>
<dbReference type="InterPro" id="IPR000719">
    <property type="entry name" value="Prot_kinase_dom"/>
</dbReference>
<keyword evidence="11" id="KW-1185">Reference proteome</keyword>
<dbReference type="FunFam" id="1.10.510.10:FF:000046">
    <property type="entry name" value="probable serine/threonine-protein kinase WNK9"/>
    <property type="match status" value="1"/>
</dbReference>
<organism evidence="10 11">
    <name type="scientific">Abeliophyllum distichum</name>
    <dbReference type="NCBI Taxonomy" id="126358"/>
    <lineage>
        <taxon>Eukaryota</taxon>
        <taxon>Viridiplantae</taxon>
        <taxon>Streptophyta</taxon>
        <taxon>Embryophyta</taxon>
        <taxon>Tracheophyta</taxon>
        <taxon>Spermatophyta</taxon>
        <taxon>Magnoliopsida</taxon>
        <taxon>eudicotyledons</taxon>
        <taxon>Gunneridae</taxon>
        <taxon>Pentapetalae</taxon>
        <taxon>asterids</taxon>
        <taxon>lamiids</taxon>
        <taxon>Lamiales</taxon>
        <taxon>Oleaceae</taxon>
        <taxon>Forsythieae</taxon>
        <taxon>Abeliophyllum</taxon>
    </lineage>
</organism>
<dbReference type="PROSITE" id="PS00108">
    <property type="entry name" value="PROTEIN_KINASE_ST"/>
    <property type="match status" value="1"/>
</dbReference>
<dbReference type="EC" id="2.7.11.1" evidence="1"/>
<keyword evidence="6" id="KW-0067">ATP-binding</keyword>
<dbReference type="Pfam" id="PF12202">
    <property type="entry name" value="OSR1_C"/>
    <property type="match status" value="1"/>
</dbReference>
<dbReference type="AlphaFoldDB" id="A0ABD1T2B5"/>
<evidence type="ECO:0000259" key="9">
    <source>
        <dbReference type="PROSITE" id="PS50011"/>
    </source>
</evidence>
<sequence>MNCVNDLESDLDSDNSEFVEVDPTGRYGRYNEILGKGASKTVYRAFDEYEGIEVAWNQVKLYDFLQSPEDLERLYCEIHLLKTLKHKNIMKFYTSWVDTANRNINFVTEMFTSGTLRQYRLKHKRVNIRAVKHWCRQILQGLLYLHSHDPPIIHRDLKCDNIFINGNQGEVKIGDLGLAAILRKSHAVRCVGTPEFMAPEVYAEEYNELVDIYSFGMCILEMVTFEYPYSECTHPAQIYKKVISGKKPDALYRVKDPEVHRFVEKCLATVANRLSARELLNDPFLHIDDCVSDLKPLGYCRDYDEVSPRFRQPVLSVHHSNSSLVNCYSNFLGYELENDLDCHSIEYEANETDLFTSQEDDHLENVDITIKGRRREDNDIFLRLRVADKEGRVRNIYFPFDIETDTALSVAAEMVAELDITDQDMTKIAEMIDSEIASLVPEWKRGEESLNDVDNSYCQNCASDGSLVDYLSSHGLGKNLQVLQCLKHGCGEVHGRFEEITYQFEAPKECVTEGTPVASSQSNGYGIHYTDIWAQHEGPELTSQFSVDNDKYETVDQSKMDNRITRIDKDFSSNVRGSPTKNSSTLAEDYENEIRQELRWLKAKYQMQLRELRDQQLRVLSNSSTSDSAKKEYTDNKLALVSSTLKEETGEAVLKSFASGKHFTTFDSINGKTNRTNQKVHDYESSYNSCSPVHMITAKSFYTGSSLQNSLHRAISLPVDATDF</sequence>
<proteinExistence type="predicted"/>
<dbReference type="SUPFAM" id="SSF56112">
    <property type="entry name" value="Protein kinase-like (PK-like)"/>
    <property type="match status" value="1"/>
</dbReference>
<dbReference type="InterPro" id="IPR024678">
    <property type="entry name" value="Kinase_OSR1/WNK_CCT"/>
</dbReference>
<dbReference type="SMART" id="SM00220">
    <property type="entry name" value="S_TKc"/>
    <property type="match status" value="1"/>
</dbReference>
<comment type="catalytic activity">
    <reaction evidence="8">
        <text>L-seryl-[protein] + ATP = O-phospho-L-seryl-[protein] + ADP + H(+)</text>
        <dbReference type="Rhea" id="RHEA:17989"/>
        <dbReference type="Rhea" id="RHEA-COMP:9863"/>
        <dbReference type="Rhea" id="RHEA-COMP:11604"/>
        <dbReference type="ChEBI" id="CHEBI:15378"/>
        <dbReference type="ChEBI" id="CHEBI:29999"/>
        <dbReference type="ChEBI" id="CHEBI:30616"/>
        <dbReference type="ChEBI" id="CHEBI:83421"/>
        <dbReference type="ChEBI" id="CHEBI:456216"/>
        <dbReference type="EC" id="2.7.11.1"/>
    </reaction>
</comment>